<organism evidence="2 3">
    <name type="scientific">Mannheimia succiniciproducens (strain KCTC 0769BP / MBEL55E)</name>
    <dbReference type="NCBI Taxonomy" id="221988"/>
    <lineage>
        <taxon>Bacteria</taxon>
        <taxon>Pseudomonadati</taxon>
        <taxon>Pseudomonadota</taxon>
        <taxon>Gammaproteobacteria</taxon>
        <taxon>Pasteurellales</taxon>
        <taxon>Pasteurellaceae</taxon>
        <taxon>Basfia</taxon>
    </lineage>
</organism>
<proteinExistence type="predicted"/>
<dbReference type="HOGENOM" id="CLU_2974130_0_0_6"/>
<keyword evidence="1" id="KW-0472">Membrane</keyword>
<evidence type="ECO:0000313" key="3">
    <source>
        <dbReference type="Proteomes" id="UP000000607"/>
    </source>
</evidence>
<name>Q65T77_MANSM</name>
<accession>Q65T77</accession>
<evidence type="ECO:0000256" key="1">
    <source>
        <dbReference type="SAM" id="Phobius"/>
    </source>
</evidence>
<feature type="transmembrane region" description="Helical" evidence="1">
    <location>
        <begin position="12"/>
        <end position="30"/>
    </location>
</feature>
<sequence length="58" mass="6778">MNLSGCNKHQHYLNFIGTGLYLSLIFYISMLHGTRLFAVFLNIPQCLQYILFILLEKI</sequence>
<gene>
    <name evidence="2" type="ordered locus">MS1226</name>
</gene>
<reference evidence="2 3" key="1">
    <citation type="journal article" date="2004" name="Nat. Biotechnol.">
        <title>The genome sequence of the capnophilic rumen bacterium Mannheimia succiniciproducens.</title>
        <authorList>
            <person name="Hong S.H."/>
            <person name="Kim J.S."/>
            <person name="Lee S.Y."/>
            <person name="In Y.H."/>
            <person name="Choi S.S."/>
            <person name="Rih J.-K."/>
            <person name="Kim C.H."/>
            <person name="Jeong H."/>
            <person name="Hur C.G."/>
            <person name="Kim J.J."/>
        </authorList>
    </citation>
    <scope>NUCLEOTIDE SEQUENCE [LARGE SCALE GENOMIC DNA]</scope>
    <source>
        <strain evidence="3">KCTC 0769BP / MBEL55E</strain>
    </source>
</reference>
<evidence type="ECO:0000313" key="2">
    <source>
        <dbReference type="EMBL" id="AAU37833.1"/>
    </source>
</evidence>
<dbReference type="AlphaFoldDB" id="Q65T77"/>
<dbReference type="EMBL" id="AE016827">
    <property type="protein sequence ID" value="AAU37833.1"/>
    <property type="molecule type" value="Genomic_DNA"/>
</dbReference>
<protein>
    <submittedName>
        <fullName evidence="2">Uncharacterized protein</fullName>
    </submittedName>
</protein>
<dbReference type="KEGG" id="msu:MS1226"/>
<keyword evidence="1" id="KW-1133">Transmembrane helix</keyword>
<feature type="transmembrane region" description="Helical" evidence="1">
    <location>
        <begin position="36"/>
        <end position="55"/>
    </location>
</feature>
<dbReference type="STRING" id="221988.MS1226"/>
<keyword evidence="3" id="KW-1185">Reference proteome</keyword>
<dbReference type="Proteomes" id="UP000000607">
    <property type="component" value="Chromosome"/>
</dbReference>
<keyword evidence="1" id="KW-0812">Transmembrane</keyword>